<evidence type="ECO:0000313" key="5">
    <source>
        <dbReference type="EMBL" id="CAL8089117.1"/>
    </source>
</evidence>
<dbReference type="PANTHER" id="PTHR22963">
    <property type="entry name" value="ENDOGLIN-RELATED"/>
    <property type="match status" value="1"/>
</dbReference>
<dbReference type="InterPro" id="IPR000742">
    <property type="entry name" value="EGF"/>
</dbReference>
<dbReference type="Gene3D" id="2.60.40.10">
    <property type="entry name" value="Immunoglobulins"/>
    <property type="match status" value="2"/>
</dbReference>
<accession>A0ABP1Q555</accession>
<organism evidence="5 6">
    <name type="scientific">Orchesella dallaii</name>
    <dbReference type="NCBI Taxonomy" id="48710"/>
    <lineage>
        <taxon>Eukaryota</taxon>
        <taxon>Metazoa</taxon>
        <taxon>Ecdysozoa</taxon>
        <taxon>Arthropoda</taxon>
        <taxon>Hexapoda</taxon>
        <taxon>Collembola</taxon>
        <taxon>Entomobryomorpha</taxon>
        <taxon>Entomobryoidea</taxon>
        <taxon>Orchesellidae</taxon>
        <taxon>Orchesellinae</taxon>
        <taxon>Orchesella</taxon>
    </lineage>
</organism>
<keyword evidence="1" id="KW-0245">EGF-like domain</keyword>
<keyword evidence="1" id="KW-1015">Disulfide bond</keyword>
<dbReference type="PANTHER" id="PTHR22963:SF39">
    <property type="entry name" value="DUMPY"/>
    <property type="match status" value="1"/>
</dbReference>
<feature type="region of interest" description="Disordered" evidence="2">
    <location>
        <begin position="479"/>
        <end position="511"/>
    </location>
</feature>
<evidence type="ECO:0000259" key="4">
    <source>
        <dbReference type="PROSITE" id="PS50026"/>
    </source>
</evidence>
<dbReference type="InterPro" id="IPR013783">
    <property type="entry name" value="Ig-like_fold"/>
</dbReference>
<comment type="caution">
    <text evidence="5">The sequence shown here is derived from an EMBL/GenBank/DDBJ whole genome shotgun (WGS) entry which is preliminary data.</text>
</comment>
<evidence type="ECO:0000256" key="1">
    <source>
        <dbReference type="PROSITE-ProRule" id="PRU00076"/>
    </source>
</evidence>
<feature type="signal peptide" evidence="3">
    <location>
        <begin position="1"/>
        <end position="28"/>
    </location>
</feature>
<keyword evidence="6" id="KW-1185">Reference proteome</keyword>
<proteinExistence type="predicted"/>
<dbReference type="InterPro" id="IPR003645">
    <property type="entry name" value="Fol_N"/>
</dbReference>
<feature type="domain" description="EGF-like" evidence="4">
    <location>
        <begin position="602"/>
        <end position="642"/>
    </location>
</feature>
<evidence type="ECO:0000313" key="6">
    <source>
        <dbReference type="Proteomes" id="UP001642540"/>
    </source>
</evidence>
<reference evidence="5 6" key="1">
    <citation type="submission" date="2024-08" db="EMBL/GenBank/DDBJ databases">
        <authorList>
            <person name="Cucini C."/>
            <person name="Frati F."/>
        </authorList>
    </citation>
    <scope>NUCLEOTIDE SEQUENCE [LARGE SCALE GENOMIC DNA]</scope>
</reference>
<dbReference type="PROSITE" id="PS50026">
    <property type="entry name" value="EGF_3"/>
    <property type="match status" value="2"/>
</dbReference>
<gene>
    <name evidence="5" type="ORF">ODALV1_LOCUS7267</name>
</gene>
<name>A0ABP1Q555_9HEXA</name>
<feature type="chain" id="PRO_5047476590" description="EGF-like domain-containing protein" evidence="3">
    <location>
        <begin position="29"/>
        <end position="892"/>
    </location>
</feature>
<feature type="compositionally biased region" description="Pro residues" evidence="2">
    <location>
        <begin position="489"/>
        <end position="499"/>
    </location>
</feature>
<evidence type="ECO:0000256" key="2">
    <source>
        <dbReference type="SAM" id="MobiDB-lite"/>
    </source>
</evidence>
<comment type="caution">
    <text evidence="1">Lacks conserved residue(s) required for the propagation of feature annotation.</text>
</comment>
<dbReference type="SMART" id="SM00274">
    <property type="entry name" value="FOLN"/>
    <property type="match status" value="5"/>
</dbReference>
<dbReference type="PROSITE" id="PS01186">
    <property type="entry name" value="EGF_2"/>
    <property type="match status" value="2"/>
</dbReference>
<dbReference type="Proteomes" id="UP001642540">
    <property type="component" value="Unassembled WGS sequence"/>
</dbReference>
<protein>
    <recommendedName>
        <fullName evidence="4">EGF-like domain-containing protein</fullName>
    </recommendedName>
</protein>
<sequence length="892" mass="97749">MSWEKIGLKFSVSCALLFYFSANNVAQGLPANSGRQRLSKQQSGDLPTAKIFQVDQNNRIVRPWTKISENSETVLQDLDRIRLECTSDVHPVQWLYIGHGAPVLTSNVTFSRIKDRSGEIATEYVATVLISPTKEHHTGKYICSNTDHFDTRTFFYIYVPGPTLFSALNGQDILIPKNDSRILIPCTVSNPDVIVTLEKSINDVLQRVKPSLVTFDPKEGARVNIAEMDDPEGIYVCTARYNNLVRGIEYTLRYPSSKAAKEISEKLEKEPEECDIKCGDNAHCENLGGQPTCVCDRLFKGDPKVSCDHDCHSHSDCPRDTVCFRDLKCRNPCVHSIRCGANALCRVESAFPVCYCPENFVGNPKTGCISSIQQDAPPAALNSSLPCSRKCVENSLCVNNNGKETCKCRPEAKGNPDVACDISCESHDDCPDDLSCNVLQKCHSPCIHNIRCGVGASCAVINHRPKCYCPRDTSGDPMNECSSQYQGDQPPPSNPPDASPAPDSNDNGSNDKCKRDGECAPHHKCMKPTVERGKECVDPCITRRCGVGAECKTHDHRTFCACQDGFEGNANKECCPIKYEEGAVEPLRAPKETLSVGRNPQEQVYCSKPEKCGPFSKCTLDKDGKQQCKCLPGHTGEPPNCAEECQKNSDCPLSHVCLRDSRLVFPYCAKICNNKICGANSKCREANGVIPADCECPLGYGGDPYLHCQNLNERIGEDCIMNENCGPTLRCETAANYRKCVDPCDSLKCPDNLECLVQDHQATCACPSGYTGNPSIGCTKDVEFNTTIDEKQPCGDLSCGPHSECRIENGRPTCSCRSYALGEPPSCYQECKSSGDCEPGLSCVQKRCQHSCSSCGIYTKCLISRNPTMGSFCTCLDGFRGDPMKGCTPMNG</sequence>
<feature type="domain" description="EGF-like" evidence="4">
    <location>
        <begin position="270"/>
        <end position="308"/>
    </location>
</feature>
<keyword evidence="3" id="KW-0732">Signal</keyword>
<dbReference type="EMBL" id="CAXLJM020000023">
    <property type="protein sequence ID" value="CAL8089117.1"/>
    <property type="molecule type" value="Genomic_DNA"/>
</dbReference>
<evidence type="ECO:0000256" key="3">
    <source>
        <dbReference type="SAM" id="SignalP"/>
    </source>
</evidence>
<dbReference type="SMART" id="SM00181">
    <property type="entry name" value="EGF"/>
    <property type="match status" value="10"/>
</dbReference>
<feature type="disulfide bond" evidence="1">
    <location>
        <begin position="274"/>
        <end position="284"/>
    </location>
</feature>